<protein>
    <submittedName>
        <fullName evidence="1">Uncharacterized protein</fullName>
    </submittedName>
</protein>
<keyword evidence="2" id="KW-1185">Reference proteome</keyword>
<comment type="caution">
    <text evidence="1">The sequence shown here is derived from an EMBL/GenBank/DDBJ whole genome shotgun (WGS) entry which is preliminary data.</text>
</comment>
<proteinExistence type="predicted"/>
<evidence type="ECO:0000313" key="1">
    <source>
        <dbReference type="EMBL" id="KAK7078525.1"/>
    </source>
</evidence>
<evidence type="ECO:0000313" key="2">
    <source>
        <dbReference type="Proteomes" id="UP001381693"/>
    </source>
</evidence>
<sequence length="93" mass="10213">MPMVREIKPTTAGARGIFGACEVTTSNDFGRRRIGSRESAEWSTAAPSSLQWLYARKTKVHKTTLATLQLGQDETISPKRSLLPIIRLAGLIT</sequence>
<reference evidence="1 2" key="1">
    <citation type="submission" date="2023-11" db="EMBL/GenBank/DDBJ databases">
        <title>Halocaridina rubra genome assembly.</title>
        <authorList>
            <person name="Smith C."/>
        </authorList>
    </citation>
    <scope>NUCLEOTIDE SEQUENCE [LARGE SCALE GENOMIC DNA]</scope>
    <source>
        <strain evidence="1">EP-1</strain>
        <tissue evidence="1">Whole</tissue>
    </source>
</reference>
<accession>A0AAN8X5X9</accession>
<dbReference type="EMBL" id="JAXCGZ010007788">
    <property type="protein sequence ID" value="KAK7078525.1"/>
    <property type="molecule type" value="Genomic_DNA"/>
</dbReference>
<dbReference type="AlphaFoldDB" id="A0AAN8X5X9"/>
<gene>
    <name evidence="1" type="ORF">SK128_005510</name>
</gene>
<dbReference type="Proteomes" id="UP001381693">
    <property type="component" value="Unassembled WGS sequence"/>
</dbReference>
<name>A0AAN8X5X9_HALRR</name>
<organism evidence="1 2">
    <name type="scientific">Halocaridina rubra</name>
    <name type="common">Hawaiian red shrimp</name>
    <dbReference type="NCBI Taxonomy" id="373956"/>
    <lineage>
        <taxon>Eukaryota</taxon>
        <taxon>Metazoa</taxon>
        <taxon>Ecdysozoa</taxon>
        <taxon>Arthropoda</taxon>
        <taxon>Crustacea</taxon>
        <taxon>Multicrustacea</taxon>
        <taxon>Malacostraca</taxon>
        <taxon>Eumalacostraca</taxon>
        <taxon>Eucarida</taxon>
        <taxon>Decapoda</taxon>
        <taxon>Pleocyemata</taxon>
        <taxon>Caridea</taxon>
        <taxon>Atyoidea</taxon>
        <taxon>Atyidae</taxon>
        <taxon>Halocaridina</taxon>
    </lineage>
</organism>